<dbReference type="AlphaFoldDB" id="A0AAD7XAK5"/>
<keyword evidence="3 6" id="KW-0479">Metal-binding</keyword>
<dbReference type="EMBL" id="JAPEVG010000154">
    <property type="protein sequence ID" value="KAJ8480777.1"/>
    <property type="molecule type" value="Genomic_DNA"/>
</dbReference>
<dbReference type="PANTHER" id="PTHR35201:SF4">
    <property type="entry name" value="BETA-PINACENE SYNTHASE-RELATED"/>
    <property type="match status" value="1"/>
</dbReference>
<dbReference type="GO" id="GO:0046872">
    <property type="term" value="F:metal ion binding"/>
    <property type="evidence" value="ECO:0007669"/>
    <property type="project" value="UniProtKB-KW"/>
</dbReference>
<protein>
    <recommendedName>
        <fullName evidence="6">Terpene synthase</fullName>
        <ecNumber evidence="6">4.2.3.-</ecNumber>
    </recommendedName>
</protein>
<evidence type="ECO:0000256" key="2">
    <source>
        <dbReference type="ARBA" id="ARBA00006333"/>
    </source>
</evidence>
<dbReference type="EC" id="4.2.3.-" evidence="6"/>
<comment type="cofactor">
    <cofactor evidence="1 6">
        <name>Mg(2+)</name>
        <dbReference type="ChEBI" id="CHEBI:18420"/>
    </cofactor>
</comment>
<gene>
    <name evidence="8" type="ORF">ONZ51_g6432</name>
</gene>
<comment type="similarity">
    <text evidence="2 6">Belongs to the terpene synthase family.</text>
</comment>
<evidence type="ECO:0000313" key="8">
    <source>
        <dbReference type="EMBL" id="KAJ8480777.1"/>
    </source>
</evidence>
<dbReference type="SUPFAM" id="SSF48576">
    <property type="entry name" value="Terpenoid synthases"/>
    <property type="match status" value="1"/>
</dbReference>
<keyword evidence="5 6" id="KW-0456">Lyase</keyword>
<proteinExistence type="inferred from homology"/>
<evidence type="ECO:0000256" key="6">
    <source>
        <dbReference type="RuleBase" id="RU366034"/>
    </source>
</evidence>
<keyword evidence="7" id="KW-0812">Transmembrane</keyword>
<evidence type="ECO:0000256" key="5">
    <source>
        <dbReference type="ARBA" id="ARBA00023239"/>
    </source>
</evidence>
<evidence type="ECO:0000256" key="3">
    <source>
        <dbReference type="ARBA" id="ARBA00022723"/>
    </source>
</evidence>
<evidence type="ECO:0000256" key="7">
    <source>
        <dbReference type="SAM" id="Phobius"/>
    </source>
</evidence>
<dbReference type="GO" id="GO:0008299">
    <property type="term" value="P:isoprenoid biosynthetic process"/>
    <property type="evidence" value="ECO:0007669"/>
    <property type="project" value="UniProtKB-ARBA"/>
</dbReference>
<dbReference type="PANTHER" id="PTHR35201">
    <property type="entry name" value="TERPENE SYNTHASE"/>
    <property type="match status" value="1"/>
</dbReference>
<organism evidence="8 9">
    <name type="scientific">Trametes cubensis</name>
    <dbReference type="NCBI Taxonomy" id="1111947"/>
    <lineage>
        <taxon>Eukaryota</taxon>
        <taxon>Fungi</taxon>
        <taxon>Dikarya</taxon>
        <taxon>Basidiomycota</taxon>
        <taxon>Agaricomycotina</taxon>
        <taxon>Agaricomycetes</taxon>
        <taxon>Polyporales</taxon>
        <taxon>Polyporaceae</taxon>
        <taxon>Trametes</taxon>
    </lineage>
</organism>
<evidence type="ECO:0000256" key="4">
    <source>
        <dbReference type="ARBA" id="ARBA00022842"/>
    </source>
</evidence>
<name>A0AAD7XAK5_9APHY</name>
<evidence type="ECO:0000313" key="9">
    <source>
        <dbReference type="Proteomes" id="UP001215151"/>
    </source>
</evidence>
<keyword evidence="4 6" id="KW-0460">Magnesium</keyword>
<dbReference type="GO" id="GO:0010333">
    <property type="term" value="F:terpene synthase activity"/>
    <property type="evidence" value="ECO:0007669"/>
    <property type="project" value="InterPro"/>
</dbReference>
<keyword evidence="7" id="KW-1133">Transmembrane helix</keyword>
<reference evidence="8" key="1">
    <citation type="submission" date="2022-11" db="EMBL/GenBank/DDBJ databases">
        <title>Genome Sequence of Cubamyces cubensis.</title>
        <authorList>
            <person name="Buettner E."/>
        </authorList>
    </citation>
    <scope>NUCLEOTIDE SEQUENCE</scope>
    <source>
        <strain evidence="8">MPL-01</strain>
    </source>
</reference>
<dbReference type="InterPro" id="IPR034686">
    <property type="entry name" value="Terpene_cyclase-like_2"/>
</dbReference>
<dbReference type="InterPro" id="IPR008949">
    <property type="entry name" value="Isoprenoid_synthase_dom_sf"/>
</dbReference>
<evidence type="ECO:0000256" key="1">
    <source>
        <dbReference type="ARBA" id="ARBA00001946"/>
    </source>
</evidence>
<keyword evidence="7" id="KW-0472">Membrane</keyword>
<sequence length="420" mass="47234">MPVHNPFAHSSRPDHFILPDLVGHCHFPLSYHPNGDAVAAESVKWLDEGCPELSPKARKALYGLQAGELTAYCYTTCSAERLRVVSDFMNYLFHLDNISDGMMRTGTEELSDVVMNALWFPDRYEPTRCPRKMQPAAEPSAGKMARDYWLRCIRDAKPGPQARFKENLELFFEAVHQQARDREAGIIPDLESYMNVRRDTSGCKPVFDLIEYAVDIDLPDFVVTHPVIQALNQGANDLVTWSNDIFSYNVEQARGDTHNMIPILMELQGLDLQSAVDFVGGLCKQTIDAFVENQRNLPSFGPELDRDVALYVQGMQDWIVGSLHWSFMTERYFGTSGAEIKKNRIVRLLPRKDADGDAVARDVISDLPLDTPPTPTVRKGELTSIVRSLFTCVPLFIFFGLVVPTILFLLSGEMSAITIL</sequence>
<dbReference type="Proteomes" id="UP001215151">
    <property type="component" value="Unassembled WGS sequence"/>
</dbReference>
<dbReference type="Gene3D" id="1.10.600.10">
    <property type="entry name" value="Farnesyl Diphosphate Synthase"/>
    <property type="match status" value="1"/>
</dbReference>
<dbReference type="SFLD" id="SFLDS00005">
    <property type="entry name" value="Isoprenoid_Synthase_Type_I"/>
    <property type="match status" value="1"/>
</dbReference>
<accession>A0AAD7XAK5</accession>
<keyword evidence="9" id="KW-1185">Reference proteome</keyword>
<dbReference type="SFLD" id="SFLDG01020">
    <property type="entry name" value="Terpene_Cyclase_Like_2"/>
    <property type="match status" value="1"/>
</dbReference>
<feature type="transmembrane region" description="Helical" evidence="7">
    <location>
        <begin position="388"/>
        <end position="410"/>
    </location>
</feature>
<dbReference type="Pfam" id="PF19086">
    <property type="entry name" value="Terpene_syn_C_2"/>
    <property type="match status" value="1"/>
</dbReference>
<comment type="caution">
    <text evidence="8">The sequence shown here is derived from an EMBL/GenBank/DDBJ whole genome shotgun (WGS) entry which is preliminary data.</text>
</comment>